<dbReference type="GO" id="GO:0016887">
    <property type="term" value="F:ATP hydrolysis activity"/>
    <property type="evidence" value="ECO:0007669"/>
    <property type="project" value="InterPro"/>
</dbReference>
<dbReference type="GO" id="GO:0005524">
    <property type="term" value="F:ATP binding"/>
    <property type="evidence" value="ECO:0007669"/>
    <property type="project" value="UniProtKB-KW"/>
</dbReference>
<organism evidence="6 7">
    <name type="scientific">Advenella faeciporci</name>
    <dbReference type="NCBI Taxonomy" id="797535"/>
    <lineage>
        <taxon>Bacteria</taxon>
        <taxon>Pseudomonadati</taxon>
        <taxon>Pseudomonadota</taxon>
        <taxon>Betaproteobacteria</taxon>
        <taxon>Burkholderiales</taxon>
        <taxon>Alcaligenaceae</taxon>
    </lineage>
</organism>
<dbReference type="SUPFAM" id="SSF52540">
    <property type="entry name" value="P-loop containing nucleoside triphosphate hydrolases"/>
    <property type="match status" value="1"/>
</dbReference>
<dbReference type="GO" id="GO:0043190">
    <property type="term" value="C:ATP-binding cassette (ABC) transporter complex"/>
    <property type="evidence" value="ECO:0007669"/>
    <property type="project" value="InterPro"/>
</dbReference>
<evidence type="ECO:0000256" key="4">
    <source>
        <dbReference type="ARBA" id="ARBA00022840"/>
    </source>
</evidence>
<dbReference type="InterPro" id="IPR003593">
    <property type="entry name" value="AAA+_ATPase"/>
</dbReference>
<dbReference type="Pfam" id="PF08402">
    <property type="entry name" value="TOBE_2"/>
    <property type="match status" value="1"/>
</dbReference>
<sequence length="351" mass="38539">MNIEKTRIDIIDCAKTYPDGTRGLKPVNLTINPGEVIALLGPSGCGKTTLLRLLAGLETANSGSKILFANRDVTQLPVEKRDIGMVFQSYALFPQMSVETNIAYGLRVRGVPADVQRQTVGELIDLVHLNGLEKKRPSELSGGQRQRVALARAVAVKPQVLLLDEPLAALDAKLKESLRDELADLLRRLGITAVHVTHDQQEALAIADRLAIMCAGEIIQVGDGESLYRKQAHPFVAQFLGRVNRIERDENAIIHGLISFGDVALSCPDHLKSQTAVLLRPEDVKLVPAIEGLPQVTIERRAFLGDRIQLQLKTHNQQVLMAEQPGDTVFRVGETLSLHIDTIRLMPANNH</sequence>
<keyword evidence="2" id="KW-0472">Membrane</keyword>
<name>A0A918JI56_9BURK</name>
<protein>
    <submittedName>
        <fullName evidence="6">ABC transporter ATP-binding protein</fullName>
    </submittedName>
</protein>
<proteinExistence type="predicted"/>
<dbReference type="Proteomes" id="UP000608345">
    <property type="component" value="Unassembled WGS sequence"/>
</dbReference>
<evidence type="ECO:0000256" key="3">
    <source>
        <dbReference type="ARBA" id="ARBA00022741"/>
    </source>
</evidence>
<dbReference type="InterPro" id="IPR050093">
    <property type="entry name" value="ABC_SmlMolc_Importer"/>
</dbReference>
<dbReference type="Gene3D" id="3.40.50.300">
    <property type="entry name" value="P-loop containing nucleotide triphosphate hydrolases"/>
    <property type="match status" value="1"/>
</dbReference>
<dbReference type="SMART" id="SM00382">
    <property type="entry name" value="AAA"/>
    <property type="match status" value="1"/>
</dbReference>
<dbReference type="PROSITE" id="PS00211">
    <property type="entry name" value="ABC_TRANSPORTER_1"/>
    <property type="match status" value="1"/>
</dbReference>
<evidence type="ECO:0000256" key="2">
    <source>
        <dbReference type="ARBA" id="ARBA00022475"/>
    </source>
</evidence>
<dbReference type="InterPro" id="IPR003439">
    <property type="entry name" value="ABC_transporter-like_ATP-bd"/>
</dbReference>
<accession>A0A918JI56</accession>
<dbReference type="InterPro" id="IPR027417">
    <property type="entry name" value="P-loop_NTPase"/>
</dbReference>
<evidence type="ECO:0000256" key="1">
    <source>
        <dbReference type="ARBA" id="ARBA00022448"/>
    </source>
</evidence>
<comment type="caution">
    <text evidence="6">The sequence shown here is derived from an EMBL/GenBank/DDBJ whole genome shotgun (WGS) entry which is preliminary data.</text>
</comment>
<keyword evidence="4 6" id="KW-0067">ATP-binding</keyword>
<dbReference type="GO" id="GO:0022857">
    <property type="term" value="F:transmembrane transporter activity"/>
    <property type="evidence" value="ECO:0007669"/>
    <property type="project" value="InterPro"/>
</dbReference>
<dbReference type="InterPro" id="IPR008995">
    <property type="entry name" value="Mo/tungstate-bd_C_term_dom"/>
</dbReference>
<dbReference type="RefSeq" id="WP_189384444.1">
    <property type="nucleotide sequence ID" value="NZ_BAABFY010000055.1"/>
</dbReference>
<dbReference type="FunFam" id="3.40.50.300:FF:000425">
    <property type="entry name" value="Probable ABC transporter, ATP-binding subunit"/>
    <property type="match status" value="1"/>
</dbReference>
<dbReference type="InterPro" id="IPR017871">
    <property type="entry name" value="ABC_transporter-like_CS"/>
</dbReference>
<keyword evidence="3" id="KW-0547">Nucleotide-binding</keyword>
<gene>
    <name evidence="6" type="ORF">GCM10011450_10940</name>
</gene>
<keyword evidence="7" id="KW-1185">Reference proteome</keyword>
<reference evidence="6" key="1">
    <citation type="journal article" date="2014" name="Int. J. Syst. Evol. Microbiol.">
        <title>Complete genome sequence of Corynebacterium casei LMG S-19264T (=DSM 44701T), isolated from a smear-ripened cheese.</title>
        <authorList>
            <consortium name="US DOE Joint Genome Institute (JGI-PGF)"/>
            <person name="Walter F."/>
            <person name="Albersmeier A."/>
            <person name="Kalinowski J."/>
            <person name="Ruckert C."/>
        </authorList>
    </citation>
    <scope>NUCLEOTIDE SEQUENCE</scope>
    <source>
        <strain evidence="6">KCTC 23732</strain>
    </source>
</reference>
<dbReference type="PANTHER" id="PTHR42781:SF4">
    <property type="entry name" value="SPERMIDINE_PUTRESCINE IMPORT ATP-BINDING PROTEIN POTA"/>
    <property type="match status" value="1"/>
</dbReference>
<evidence type="ECO:0000313" key="6">
    <source>
        <dbReference type="EMBL" id="GGW82830.1"/>
    </source>
</evidence>
<dbReference type="PROSITE" id="PS50893">
    <property type="entry name" value="ABC_TRANSPORTER_2"/>
    <property type="match status" value="1"/>
</dbReference>
<dbReference type="PANTHER" id="PTHR42781">
    <property type="entry name" value="SPERMIDINE/PUTRESCINE IMPORT ATP-BINDING PROTEIN POTA"/>
    <property type="match status" value="1"/>
</dbReference>
<feature type="domain" description="ABC transporter" evidence="5">
    <location>
        <begin position="8"/>
        <end position="240"/>
    </location>
</feature>
<dbReference type="GO" id="GO:0015697">
    <property type="term" value="P:quaternary ammonium group transport"/>
    <property type="evidence" value="ECO:0007669"/>
    <property type="project" value="UniProtKB-ARBA"/>
</dbReference>
<evidence type="ECO:0000259" key="5">
    <source>
        <dbReference type="PROSITE" id="PS50893"/>
    </source>
</evidence>
<evidence type="ECO:0000313" key="7">
    <source>
        <dbReference type="Proteomes" id="UP000608345"/>
    </source>
</evidence>
<dbReference type="EMBL" id="BMYS01000005">
    <property type="protein sequence ID" value="GGW82830.1"/>
    <property type="molecule type" value="Genomic_DNA"/>
</dbReference>
<keyword evidence="1" id="KW-0813">Transport</keyword>
<keyword evidence="2" id="KW-1003">Cell membrane</keyword>
<dbReference type="InterPro" id="IPR013611">
    <property type="entry name" value="Transp-assoc_OB_typ2"/>
</dbReference>
<reference evidence="6" key="2">
    <citation type="submission" date="2020-09" db="EMBL/GenBank/DDBJ databases">
        <authorList>
            <person name="Sun Q."/>
            <person name="Kim S."/>
        </authorList>
    </citation>
    <scope>NUCLEOTIDE SEQUENCE</scope>
    <source>
        <strain evidence="6">KCTC 23732</strain>
    </source>
</reference>
<dbReference type="AlphaFoldDB" id="A0A918JI56"/>
<dbReference type="SUPFAM" id="SSF50331">
    <property type="entry name" value="MOP-like"/>
    <property type="match status" value="1"/>
</dbReference>
<dbReference type="Pfam" id="PF00005">
    <property type="entry name" value="ABC_tran"/>
    <property type="match status" value="1"/>
</dbReference>